<dbReference type="RefSeq" id="WP_344199305.1">
    <property type="nucleotide sequence ID" value="NZ_BAAAND010000012.1"/>
</dbReference>
<evidence type="ECO:0000313" key="3">
    <source>
        <dbReference type="Proteomes" id="UP001500190"/>
    </source>
</evidence>
<evidence type="ECO:0000313" key="2">
    <source>
        <dbReference type="EMBL" id="GAA1609229.1"/>
    </source>
</evidence>
<proteinExistence type="predicted"/>
<feature type="compositionally biased region" description="Polar residues" evidence="1">
    <location>
        <begin position="89"/>
        <end position="98"/>
    </location>
</feature>
<comment type="caution">
    <text evidence="2">The sequence shown here is derived from an EMBL/GenBank/DDBJ whole genome shotgun (WGS) entry which is preliminary data.</text>
</comment>
<organism evidence="2 3">
    <name type="scientific">Kribbella karoonensis</name>
    <dbReference type="NCBI Taxonomy" id="324851"/>
    <lineage>
        <taxon>Bacteria</taxon>
        <taxon>Bacillati</taxon>
        <taxon>Actinomycetota</taxon>
        <taxon>Actinomycetes</taxon>
        <taxon>Propionibacteriales</taxon>
        <taxon>Kribbellaceae</taxon>
        <taxon>Kribbella</taxon>
    </lineage>
</organism>
<protein>
    <submittedName>
        <fullName evidence="2">Uncharacterized protein</fullName>
    </submittedName>
</protein>
<dbReference type="Proteomes" id="UP001500190">
    <property type="component" value="Unassembled WGS sequence"/>
</dbReference>
<feature type="compositionally biased region" description="Polar residues" evidence="1">
    <location>
        <begin position="159"/>
        <end position="169"/>
    </location>
</feature>
<feature type="compositionally biased region" description="Low complexity" evidence="1">
    <location>
        <begin position="100"/>
        <end position="111"/>
    </location>
</feature>
<feature type="compositionally biased region" description="Basic and acidic residues" evidence="1">
    <location>
        <begin position="115"/>
        <end position="129"/>
    </location>
</feature>
<gene>
    <name evidence="2" type="ORF">GCM10009742_69700</name>
</gene>
<reference evidence="3" key="1">
    <citation type="journal article" date="2019" name="Int. J. Syst. Evol. Microbiol.">
        <title>The Global Catalogue of Microorganisms (GCM) 10K type strain sequencing project: providing services to taxonomists for standard genome sequencing and annotation.</title>
        <authorList>
            <consortium name="The Broad Institute Genomics Platform"/>
            <consortium name="The Broad Institute Genome Sequencing Center for Infectious Disease"/>
            <person name="Wu L."/>
            <person name="Ma J."/>
        </authorList>
    </citation>
    <scope>NUCLEOTIDE SEQUENCE [LARGE SCALE GENOMIC DNA]</scope>
    <source>
        <strain evidence="3">JCM 14304</strain>
    </source>
</reference>
<name>A0ABP4QET0_9ACTN</name>
<sequence>MSELRGRRSGDDPSDENRPADPVRPSGDTNLREPQAPTPGDSAEQRPDHEAGRPPDEPGTVDLKPQTLTARQKLEQRLDQIYWPGYSKWSANDSTDQHPTADTPATPTTNPSEAAAERQGSRASEHPHATNESPQQGGHLLQDDTVARLHYLNGPDEASGSQRPTTPDPDTSRDEVLPSDTSRSAKPPGDATPTDDSDELPAQPADEPTAHPVDLYRTDSPLTKPDNTAAPRGASADDWAATDHEVVDDSSPAEMDQYRRIREAEDLDALAEHSGMPREVIEEAKQHLFQRQHDVAVGPGDIRHGYFTPFEEFGNLWERVASGIGLTDEHRTQFWSLLAHEYVESKLMESGLPYLSAEPDAWDEDGGPKVRADYASAHIVAPLSTRTTRVDLLRLWESTLEIPRGDLRVADDLSNLDEVVRVAKEGLDL</sequence>
<feature type="compositionally biased region" description="Basic and acidic residues" evidence="1">
    <location>
        <begin position="1"/>
        <end position="21"/>
    </location>
</feature>
<evidence type="ECO:0000256" key="1">
    <source>
        <dbReference type="SAM" id="MobiDB-lite"/>
    </source>
</evidence>
<accession>A0ABP4QET0</accession>
<dbReference type="EMBL" id="BAAAND010000012">
    <property type="protein sequence ID" value="GAA1609229.1"/>
    <property type="molecule type" value="Genomic_DNA"/>
</dbReference>
<keyword evidence="3" id="KW-1185">Reference proteome</keyword>
<feature type="compositionally biased region" description="Basic and acidic residues" evidence="1">
    <location>
        <begin position="43"/>
        <end position="56"/>
    </location>
</feature>
<feature type="region of interest" description="Disordered" evidence="1">
    <location>
        <begin position="1"/>
        <end position="239"/>
    </location>
</feature>